<keyword evidence="2" id="KW-1185">Reference proteome</keyword>
<reference evidence="1 2" key="3">
    <citation type="journal article" date="2022" name="Microbiol. Spectr.">
        <title>Folding features and dynamics of 3D genome architecture in plant fungal pathogens.</title>
        <authorList>
            <person name="Xia C."/>
        </authorList>
    </citation>
    <scope>NUCLEOTIDE SEQUENCE [LARGE SCALE GENOMIC DNA]</scope>
    <source>
        <strain evidence="1 2">93-210</strain>
    </source>
</reference>
<gene>
    <name evidence="1" type="ORF">MJO28_011184</name>
</gene>
<reference evidence="2" key="1">
    <citation type="journal article" date="2018" name="BMC Genomics">
        <title>Genomic insights into host adaptation between the wheat stripe rust pathogen (Puccinia striiformis f. sp. tritici) and the barley stripe rust pathogen (Puccinia striiformis f. sp. hordei).</title>
        <authorList>
            <person name="Xia C."/>
            <person name="Wang M."/>
            <person name="Yin C."/>
            <person name="Cornejo O.E."/>
            <person name="Hulbert S.H."/>
            <person name="Chen X."/>
        </authorList>
    </citation>
    <scope>NUCLEOTIDE SEQUENCE [LARGE SCALE GENOMIC DNA]</scope>
    <source>
        <strain evidence="2">93-210</strain>
    </source>
</reference>
<dbReference type="Proteomes" id="UP001060170">
    <property type="component" value="Chromosome 11"/>
</dbReference>
<proteinExistence type="predicted"/>
<evidence type="ECO:0000313" key="2">
    <source>
        <dbReference type="Proteomes" id="UP001060170"/>
    </source>
</evidence>
<reference evidence="2" key="2">
    <citation type="journal article" date="2018" name="Mol. Plant Microbe Interact.">
        <title>Genome sequence resources for the wheat stripe rust pathogen (Puccinia striiformis f. sp. tritici) and the barley stripe rust pathogen (Puccinia striiformis f. sp. hordei).</title>
        <authorList>
            <person name="Xia C."/>
            <person name="Wang M."/>
            <person name="Yin C."/>
            <person name="Cornejo O.E."/>
            <person name="Hulbert S.H."/>
            <person name="Chen X."/>
        </authorList>
    </citation>
    <scope>NUCLEOTIDE SEQUENCE [LARGE SCALE GENOMIC DNA]</scope>
    <source>
        <strain evidence="2">93-210</strain>
    </source>
</reference>
<dbReference type="EMBL" id="CM045875">
    <property type="protein sequence ID" value="KAI7943656.1"/>
    <property type="molecule type" value="Genomic_DNA"/>
</dbReference>
<organism evidence="1 2">
    <name type="scientific">Puccinia striiformis f. sp. tritici</name>
    <dbReference type="NCBI Taxonomy" id="168172"/>
    <lineage>
        <taxon>Eukaryota</taxon>
        <taxon>Fungi</taxon>
        <taxon>Dikarya</taxon>
        <taxon>Basidiomycota</taxon>
        <taxon>Pucciniomycotina</taxon>
        <taxon>Pucciniomycetes</taxon>
        <taxon>Pucciniales</taxon>
        <taxon>Pucciniaceae</taxon>
        <taxon>Puccinia</taxon>
    </lineage>
</organism>
<sequence>MKRGRKQDDTLPPSRSREIQRAFRQRRSDYIGGLEARVSQLEAEVDQILARHNEPLRYTTPEVVAARSASRKKQRTKSKHSLPHFLDANQAVEAYDHSPSDSLAAMTDNSVIIPSSSAGPNPSMAPDACALAPAHYFLRDMNGEPTSAPVYSKGHYTPFPFGGQVEHQPECGDDDSASILSRRNQRLLHLWDGPSKAHDLNGTSPGSPGPPSSQFPHSISPHEYQCPSSQIELLMGMDQSLRTPAASSQLMSSFDFRHEVRVPPPSSCSLPPLVADSSPQSGQLFSMGFHSYTPSSADVDSSPSAFRSPHSQMSDRYNSNSCYPFMDSSNDSSPHVPLYRQESPFDFFRPGSLPGQHTLPNGSLSTLIIAATRLDHFEPPKSECSYPTSSLLPSPALGEGTVSPDLLGYSESPIDDNSGIAHEEYGQPGIRNNDANLNIEIHEIRTEATICPPRLCTICLILLYPIMMNFF</sequence>
<accession>A0ACC0E2S9</accession>
<comment type="caution">
    <text evidence="1">The sequence shown here is derived from an EMBL/GenBank/DDBJ whole genome shotgun (WGS) entry which is preliminary data.</text>
</comment>
<name>A0ACC0E2S9_9BASI</name>
<evidence type="ECO:0000313" key="1">
    <source>
        <dbReference type="EMBL" id="KAI7943656.1"/>
    </source>
</evidence>
<protein>
    <submittedName>
        <fullName evidence="1">Uncharacterized protein</fullName>
    </submittedName>
</protein>